<feature type="domain" description="2Fe-2S ferredoxin-type" evidence="1">
    <location>
        <begin position="1"/>
        <end position="87"/>
    </location>
</feature>
<dbReference type="Proteomes" id="UP000664882">
    <property type="component" value="Unassembled WGS sequence"/>
</dbReference>
<dbReference type="Pfam" id="PF00111">
    <property type="entry name" value="Fer2"/>
    <property type="match status" value="1"/>
</dbReference>
<protein>
    <submittedName>
        <fullName evidence="2">2Fe-2S ferredoxin-like protein</fullName>
    </submittedName>
</protein>
<gene>
    <name evidence="2" type="ORF">J3U76_05585</name>
</gene>
<dbReference type="PANTHER" id="PTHR30212">
    <property type="entry name" value="PROTEIN YIIM"/>
    <property type="match status" value="1"/>
</dbReference>
<dbReference type="NCBIfam" id="NF007985">
    <property type="entry name" value="PRK10713.1"/>
    <property type="match status" value="1"/>
</dbReference>
<dbReference type="InterPro" id="IPR012675">
    <property type="entry name" value="Beta-grasp_dom_sf"/>
</dbReference>
<organism evidence="2 3">
    <name type="scientific">Oceanisphaera pacifica</name>
    <dbReference type="NCBI Taxonomy" id="2818389"/>
    <lineage>
        <taxon>Bacteria</taxon>
        <taxon>Pseudomonadati</taxon>
        <taxon>Pseudomonadota</taxon>
        <taxon>Gammaproteobacteria</taxon>
        <taxon>Aeromonadales</taxon>
        <taxon>Aeromonadaceae</taxon>
        <taxon>Oceanisphaera</taxon>
    </lineage>
</organism>
<dbReference type="InterPro" id="IPR001041">
    <property type="entry name" value="2Fe-2S_ferredoxin-type"/>
</dbReference>
<dbReference type="RefSeq" id="WP_208004935.1">
    <property type="nucleotide sequence ID" value="NZ_JAGDFX010000005.1"/>
</dbReference>
<dbReference type="InterPro" id="IPR052353">
    <property type="entry name" value="Benzoxazolinone_Detox_Enz"/>
</dbReference>
<dbReference type="CDD" id="cd00207">
    <property type="entry name" value="fer2"/>
    <property type="match status" value="1"/>
</dbReference>
<dbReference type="InterPro" id="IPR036010">
    <property type="entry name" value="2Fe-2S_ferredoxin-like_sf"/>
</dbReference>
<name>A0ABS3NFN0_9GAMM</name>
<comment type="caution">
    <text evidence="2">The sequence shown here is derived from an EMBL/GenBank/DDBJ whole genome shotgun (WGS) entry which is preliminary data.</text>
</comment>
<evidence type="ECO:0000313" key="3">
    <source>
        <dbReference type="Proteomes" id="UP000664882"/>
    </source>
</evidence>
<reference evidence="2 3" key="1">
    <citation type="submission" date="2021-03" db="EMBL/GenBank/DDBJ databases">
        <title>Oceanisphaera sp. nov., isolated from the intestine.</title>
        <authorList>
            <person name="Zhao L.-H."/>
            <person name="Shi L.-F."/>
        </authorList>
    </citation>
    <scope>NUCLEOTIDE SEQUENCE [LARGE SCALE GENOMIC DNA]</scope>
    <source>
        <strain evidence="2 3">DM8</strain>
    </source>
</reference>
<accession>A0ABS3NFN0</accession>
<dbReference type="PROSITE" id="PS00197">
    <property type="entry name" value="2FE2S_FER_1"/>
    <property type="match status" value="1"/>
</dbReference>
<dbReference type="PANTHER" id="PTHR30212:SF2">
    <property type="entry name" value="PROTEIN YIIM"/>
    <property type="match status" value="1"/>
</dbReference>
<dbReference type="InterPro" id="IPR006058">
    <property type="entry name" value="2Fe2S_fd_BS"/>
</dbReference>
<dbReference type="SUPFAM" id="SSF54292">
    <property type="entry name" value="2Fe-2S ferredoxin-like"/>
    <property type="match status" value="1"/>
</dbReference>
<dbReference type="EMBL" id="JAGDFX010000005">
    <property type="protein sequence ID" value="MBO1519105.1"/>
    <property type="molecule type" value="Genomic_DNA"/>
</dbReference>
<dbReference type="Gene3D" id="3.10.20.30">
    <property type="match status" value="1"/>
</dbReference>
<evidence type="ECO:0000259" key="1">
    <source>
        <dbReference type="PROSITE" id="PS51085"/>
    </source>
</evidence>
<sequence>MSKVCTQATHFELRAGETLLDGLERTGHHVEYQCRGGYCGSCRTTLISGEVSYITPPLAFVSAGEVLPCCCHPKGEVELDIDMVQIKQHA</sequence>
<dbReference type="PROSITE" id="PS51085">
    <property type="entry name" value="2FE2S_FER_2"/>
    <property type="match status" value="1"/>
</dbReference>
<keyword evidence="3" id="KW-1185">Reference proteome</keyword>
<proteinExistence type="predicted"/>
<evidence type="ECO:0000313" key="2">
    <source>
        <dbReference type="EMBL" id="MBO1519105.1"/>
    </source>
</evidence>